<keyword evidence="1" id="KW-1133">Transmembrane helix</keyword>
<feature type="transmembrane region" description="Helical" evidence="1">
    <location>
        <begin position="42"/>
        <end position="66"/>
    </location>
</feature>
<keyword evidence="1" id="KW-0812">Transmembrane</keyword>
<proteinExistence type="predicted"/>
<dbReference type="PIRSF" id="PIRSF005610">
    <property type="entry name" value="SirB"/>
    <property type="match status" value="1"/>
</dbReference>
<keyword evidence="3" id="KW-1185">Reference proteome</keyword>
<evidence type="ECO:0000313" key="2">
    <source>
        <dbReference type="EMBL" id="MDC8787042.1"/>
    </source>
</evidence>
<dbReference type="RefSeq" id="WP_273598180.1">
    <property type="nucleotide sequence ID" value="NZ_JAQQXS010000019.1"/>
</dbReference>
<evidence type="ECO:0000256" key="1">
    <source>
        <dbReference type="SAM" id="Phobius"/>
    </source>
</evidence>
<protein>
    <submittedName>
        <fullName evidence="2">SirB2 family protein</fullName>
    </submittedName>
</protein>
<feature type="transmembrane region" description="Helical" evidence="1">
    <location>
        <begin position="72"/>
        <end position="92"/>
    </location>
</feature>
<evidence type="ECO:0000313" key="3">
    <source>
        <dbReference type="Proteomes" id="UP001219862"/>
    </source>
</evidence>
<feature type="transmembrane region" description="Helical" evidence="1">
    <location>
        <begin position="99"/>
        <end position="117"/>
    </location>
</feature>
<dbReference type="PANTHER" id="PTHR39594">
    <property type="entry name" value="PROTEIN YCHQ"/>
    <property type="match status" value="1"/>
</dbReference>
<dbReference type="EMBL" id="JAQQXS010000019">
    <property type="protein sequence ID" value="MDC8787042.1"/>
    <property type="molecule type" value="Genomic_DNA"/>
</dbReference>
<dbReference type="Proteomes" id="UP001219862">
    <property type="component" value="Unassembled WGS sequence"/>
</dbReference>
<comment type="caution">
    <text evidence="2">The sequence shown here is derived from an EMBL/GenBank/DDBJ whole genome shotgun (WGS) entry which is preliminary data.</text>
</comment>
<feature type="transmembrane region" description="Helical" evidence="1">
    <location>
        <begin position="12"/>
        <end position="30"/>
    </location>
</feature>
<sequence>MDWFSDGMRQTHVALAWFSVLLFLVRGLAVQFGANWPLDSRFSVLVFCADTLLTVTGLSLWVLLYYSPLRDAWLALKLLALVGYTACAYLAMGKGEFRSLAYLYALLMLAYMMGVSYTREPLLGL</sequence>
<reference evidence="2 3" key="1">
    <citation type="submission" date="2022-10" db="EMBL/GenBank/DDBJ databases">
        <title>paucibacter sp. hw8 Genome sequencing.</title>
        <authorList>
            <person name="Park S."/>
        </authorList>
    </citation>
    <scope>NUCLEOTIDE SEQUENCE [LARGE SCALE GENOMIC DNA]</scope>
    <source>
        <strain evidence="3">hw8</strain>
    </source>
</reference>
<name>A0ABT5KZ86_9BURK</name>
<dbReference type="Pfam" id="PF04247">
    <property type="entry name" value="SirB"/>
    <property type="match status" value="1"/>
</dbReference>
<keyword evidence="1" id="KW-0472">Membrane</keyword>
<dbReference type="InterPro" id="IPR007360">
    <property type="entry name" value="SirB"/>
</dbReference>
<gene>
    <name evidence="2" type="ORF">PRZ01_17770</name>
</gene>
<accession>A0ABT5KZ86</accession>
<organism evidence="2 3">
    <name type="scientific">Roseateles koreensis</name>
    <dbReference type="NCBI Taxonomy" id="2987526"/>
    <lineage>
        <taxon>Bacteria</taxon>
        <taxon>Pseudomonadati</taxon>
        <taxon>Pseudomonadota</taxon>
        <taxon>Betaproteobacteria</taxon>
        <taxon>Burkholderiales</taxon>
        <taxon>Sphaerotilaceae</taxon>
        <taxon>Roseateles</taxon>
    </lineage>
</organism>
<dbReference type="PANTHER" id="PTHR39594:SF1">
    <property type="entry name" value="PROTEIN YCHQ"/>
    <property type="match status" value="1"/>
</dbReference>